<evidence type="ECO:0000256" key="3">
    <source>
        <dbReference type="ARBA" id="ARBA00022692"/>
    </source>
</evidence>
<feature type="transmembrane region" description="Helical" evidence="8">
    <location>
        <begin position="231"/>
        <end position="252"/>
    </location>
</feature>
<feature type="transmembrane region" description="Helical" evidence="8">
    <location>
        <begin position="12"/>
        <end position="34"/>
    </location>
</feature>
<dbReference type="EMBL" id="LHPG02000016">
    <property type="protein sequence ID" value="PRW33554.1"/>
    <property type="molecule type" value="Genomic_DNA"/>
</dbReference>
<sequence>MAGRLADSHSVQLVPALLLGLVLSTLAVPLRVLVGLRCYYAAAGASTDVKARSRSVRARRGSAASKRDDDVDLGGAEALIVAKLSIQQATQLLYRDALENLILVAIFTACTTAVGLAAERVLDWPPSPWSQLMAGGLIFTTLSVLAKVDLLSATTAPANKAIAIFWGVGGFAAALALHVLQPGGGRVLAWDTRRAAAAVGPAITAIIKGVGSKALREGQAPVPQLELSATALQLVMALAAAAIAVLLFAPALRFVNGYWLQTSPPDWAAEYITAPRLSTATLLLQLLLPLLSTMLWVRPMGQELLGLSEQQLALVQALALLATAAAIIANARTLLQRYLDRGLTGWHQLKHGSKAARGNREQKQSLGELIRLHCQATNYLLGKVAVQCLGPTMLYLGMGLLLLNAALRPTSDAQMVVQHCVGFLAAWTGACWFGYSAVMLWIGWCSCEKWCSCPTCRPAEPVEYEPLPGPDGRPVPHPTKRRGLHAEPNVEPVLQGCGDWGCECPRWCACPVCRPVVVVEYEPLPDAWGRPIVHFRRSSVDLSTISSCSSQLAMAAEKHKAAKPSCSGDAEAGAPAPTSTEPSRQQAQAA</sequence>
<feature type="compositionally biased region" description="Polar residues" evidence="7">
    <location>
        <begin position="577"/>
        <end position="590"/>
    </location>
</feature>
<accession>A0A2P6TGZ0</accession>
<keyword evidence="6" id="KW-0325">Glycoprotein</keyword>
<comment type="caution">
    <text evidence="9">The sequence shown here is derived from an EMBL/GenBank/DDBJ whole genome shotgun (WGS) entry which is preliminary data.</text>
</comment>
<evidence type="ECO:0000313" key="10">
    <source>
        <dbReference type="Proteomes" id="UP000239899"/>
    </source>
</evidence>
<evidence type="ECO:0000256" key="2">
    <source>
        <dbReference type="ARBA" id="ARBA00009706"/>
    </source>
</evidence>
<dbReference type="GO" id="GO:0016020">
    <property type="term" value="C:membrane"/>
    <property type="evidence" value="ECO:0007669"/>
    <property type="project" value="UniProtKB-SubCell"/>
</dbReference>
<feature type="transmembrane region" description="Helical" evidence="8">
    <location>
        <begin position="419"/>
        <end position="444"/>
    </location>
</feature>
<feature type="transmembrane region" description="Helical" evidence="8">
    <location>
        <begin position="162"/>
        <end position="180"/>
    </location>
</feature>
<feature type="transmembrane region" description="Helical" evidence="8">
    <location>
        <begin position="272"/>
        <end position="291"/>
    </location>
</feature>
<feature type="transmembrane region" description="Helical" evidence="8">
    <location>
        <begin position="312"/>
        <end position="331"/>
    </location>
</feature>
<dbReference type="InterPro" id="IPR019395">
    <property type="entry name" value="Transmembrane_161A/B"/>
</dbReference>
<keyword evidence="3 8" id="KW-0812">Transmembrane</keyword>
<reference evidence="9 10" key="1">
    <citation type="journal article" date="2018" name="Plant J.">
        <title>Genome sequences of Chlorella sorokiniana UTEX 1602 and Micractinium conductrix SAG 241.80: implications to maltose excretion by a green alga.</title>
        <authorList>
            <person name="Arriola M.B."/>
            <person name="Velmurugan N."/>
            <person name="Zhang Y."/>
            <person name="Plunkett M.H."/>
            <person name="Hondzo H."/>
            <person name="Barney B.M."/>
        </authorList>
    </citation>
    <scope>NUCLEOTIDE SEQUENCE [LARGE SCALE GENOMIC DNA]</scope>
    <source>
        <strain evidence="10">UTEX 1602</strain>
    </source>
</reference>
<organism evidence="9 10">
    <name type="scientific">Chlorella sorokiniana</name>
    <name type="common">Freshwater green alga</name>
    <dbReference type="NCBI Taxonomy" id="3076"/>
    <lineage>
        <taxon>Eukaryota</taxon>
        <taxon>Viridiplantae</taxon>
        <taxon>Chlorophyta</taxon>
        <taxon>core chlorophytes</taxon>
        <taxon>Trebouxiophyceae</taxon>
        <taxon>Chlorellales</taxon>
        <taxon>Chlorellaceae</taxon>
        <taxon>Chlorella clade</taxon>
        <taxon>Chlorella</taxon>
    </lineage>
</organism>
<evidence type="ECO:0000256" key="4">
    <source>
        <dbReference type="ARBA" id="ARBA00022989"/>
    </source>
</evidence>
<evidence type="ECO:0000256" key="8">
    <source>
        <dbReference type="SAM" id="Phobius"/>
    </source>
</evidence>
<keyword evidence="5 8" id="KW-0472">Membrane</keyword>
<evidence type="ECO:0000256" key="6">
    <source>
        <dbReference type="ARBA" id="ARBA00023180"/>
    </source>
</evidence>
<feature type="transmembrane region" description="Helical" evidence="8">
    <location>
        <begin position="97"/>
        <end position="117"/>
    </location>
</feature>
<keyword evidence="4 8" id="KW-1133">Transmembrane helix</keyword>
<evidence type="ECO:0000313" key="9">
    <source>
        <dbReference type="EMBL" id="PRW33554.1"/>
    </source>
</evidence>
<dbReference type="PANTHER" id="PTHR13624:SF6">
    <property type="entry name" value="EMEI"/>
    <property type="match status" value="1"/>
</dbReference>
<evidence type="ECO:0000256" key="7">
    <source>
        <dbReference type="SAM" id="MobiDB-lite"/>
    </source>
</evidence>
<dbReference type="OrthoDB" id="513183at2759"/>
<dbReference type="AlphaFoldDB" id="A0A2P6TGZ0"/>
<feature type="transmembrane region" description="Helical" evidence="8">
    <location>
        <begin position="384"/>
        <end position="407"/>
    </location>
</feature>
<gene>
    <name evidence="9" type="ORF">C2E21_7717</name>
</gene>
<comment type="subcellular location">
    <subcellularLocation>
        <location evidence="1">Membrane</location>
        <topology evidence="1">Multi-pass membrane protein</topology>
    </subcellularLocation>
</comment>
<keyword evidence="10" id="KW-1185">Reference proteome</keyword>
<comment type="similarity">
    <text evidence="2">Belongs to the TMEM161 family.</text>
</comment>
<evidence type="ECO:0000256" key="5">
    <source>
        <dbReference type="ARBA" id="ARBA00023136"/>
    </source>
</evidence>
<feature type="transmembrane region" description="Helical" evidence="8">
    <location>
        <begin position="129"/>
        <end position="150"/>
    </location>
</feature>
<name>A0A2P6TGZ0_CHLSO</name>
<dbReference type="PANTHER" id="PTHR13624">
    <property type="entry name" value="RE42071P"/>
    <property type="match status" value="1"/>
</dbReference>
<protein>
    <submittedName>
        <fullName evidence="9">Uncharacterized protein</fullName>
    </submittedName>
</protein>
<proteinExistence type="inferred from homology"/>
<dbReference type="Proteomes" id="UP000239899">
    <property type="component" value="Unassembled WGS sequence"/>
</dbReference>
<feature type="region of interest" description="Disordered" evidence="7">
    <location>
        <begin position="560"/>
        <end position="590"/>
    </location>
</feature>
<evidence type="ECO:0000256" key="1">
    <source>
        <dbReference type="ARBA" id="ARBA00004141"/>
    </source>
</evidence>